<protein>
    <submittedName>
        <fullName evidence="3">Pectinesterase inhibitor</fullName>
    </submittedName>
</protein>
<evidence type="ECO:0000313" key="2">
    <source>
        <dbReference type="Proteomes" id="UP000095287"/>
    </source>
</evidence>
<name>A0A1I7YD43_9BILA</name>
<proteinExistence type="predicted"/>
<feature type="signal peptide" evidence="1">
    <location>
        <begin position="1"/>
        <end position="18"/>
    </location>
</feature>
<keyword evidence="1" id="KW-0732">Signal</keyword>
<organism evidence="2 3">
    <name type="scientific">Steinernema glaseri</name>
    <dbReference type="NCBI Taxonomy" id="37863"/>
    <lineage>
        <taxon>Eukaryota</taxon>
        <taxon>Metazoa</taxon>
        <taxon>Ecdysozoa</taxon>
        <taxon>Nematoda</taxon>
        <taxon>Chromadorea</taxon>
        <taxon>Rhabditida</taxon>
        <taxon>Tylenchina</taxon>
        <taxon>Panagrolaimomorpha</taxon>
        <taxon>Strongyloidoidea</taxon>
        <taxon>Steinernematidae</taxon>
        <taxon>Steinernema</taxon>
    </lineage>
</organism>
<evidence type="ECO:0000313" key="3">
    <source>
        <dbReference type="WBParaSite" id="L893_g15140.t1"/>
    </source>
</evidence>
<feature type="chain" id="PRO_5009312100" evidence="1">
    <location>
        <begin position="19"/>
        <end position="188"/>
    </location>
</feature>
<dbReference type="WBParaSite" id="L893_g15140.t1">
    <property type="protein sequence ID" value="L893_g15140.t1"/>
    <property type="gene ID" value="L893_g15140"/>
</dbReference>
<dbReference type="Proteomes" id="UP000095287">
    <property type="component" value="Unplaced"/>
</dbReference>
<keyword evidence="2" id="KW-1185">Reference proteome</keyword>
<accession>A0A1I7YD43</accession>
<sequence length="188" mass="20980">MLSFFVQLFSATLAVVHEDSPIRKESSPLCKVFEPSDDFFVSLDIFPDTCKGVRPCDTRRRHNPSSSSVEIRQERAAISRRHRRRHPRNFSDLLQRSYLHAAAKCVAPALVSVSTSISSVRAAARKGNRATGHEVDKGTLPARAARIAHGLCDLGDDFENYIKSSSQEMPPRRSTASIFLWTAVRSLL</sequence>
<dbReference type="AlphaFoldDB" id="A0A1I7YD43"/>
<evidence type="ECO:0000256" key="1">
    <source>
        <dbReference type="SAM" id="SignalP"/>
    </source>
</evidence>
<reference evidence="3" key="1">
    <citation type="submission" date="2016-11" db="UniProtKB">
        <authorList>
            <consortium name="WormBaseParasite"/>
        </authorList>
    </citation>
    <scope>IDENTIFICATION</scope>
</reference>